<dbReference type="InterPro" id="IPR004358">
    <property type="entry name" value="Sig_transdc_His_kin-like_C"/>
</dbReference>
<evidence type="ECO:0000256" key="1">
    <source>
        <dbReference type="ARBA" id="ARBA00022553"/>
    </source>
</evidence>
<reference evidence="5 6" key="1">
    <citation type="journal article" date="2019" name="Sci. Rep.">
        <title>Nanopore sequencing improves the draft genome of the human pathogenic amoeba Naegleria fowleri.</title>
        <authorList>
            <person name="Liechti N."/>
            <person name="Schurch N."/>
            <person name="Bruggmann R."/>
            <person name="Wittwer M."/>
        </authorList>
    </citation>
    <scope>NUCLEOTIDE SEQUENCE [LARGE SCALE GENOMIC DNA]</scope>
    <source>
        <strain evidence="5 6">ATCC 30894</strain>
    </source>
</reference>
<dbReference type="PROSITE" id="PS50109">
    <property type="entry name" value="HIS_KIN"/>
    <property type="match status" value="1"/>
</dbReference>
<dbReference type="Pfam" id="PF02518">
    <property type="entry name" value="HATPase_c"/>
    <property type="match status" value="1"/>
</dbReference>
<feature type="modified residue" description="4-aspartylphosphate" evidence="2">
    <location>
        <position position="423"/>
    </location>
</feature>
<keyword evidence="6" id="KW-1185">Reference proteome</keyword>
<dbReference type="SUPFAM" id="SSF55874">
    <property type="entry name" value="ATPase domain of HSP90 chaperone/DNA topoisomerase II/histidine kinase"/>
    <property type="match status" value="1"/>
</dbReference>
<name>A0A6A5C739_NAEFO</name>
<dbReference type="CDD" id="cd17546">
    <property type="entry name" value="REC_hyHK_CKI1_RcsC-like"/>
    <property type="match status" value="1"/>
</dbReference>
<evidence type="ECO:0000313" key="5">
    <source>
        <dbReference type="EMBL" id="KAF0981315.1"/>
    </source>
</evidence>
<dbReference type="VEuPathDB" id="AmoebaDB:NF0068800"/>
<dbReference type="PRINTS" id="PR00344">
    <property type="entry name" value="BCTRLSENSOR"/>
</dbReference>
<dbReference type="Proteomes" id="UP000444721">
    <property type="component" value="Unassembled WGS sequence"/>
</dbReference>
<dbReference type="SMART" id="SM00387">
    <property type="entry name" value="HATPase_c"/>
    <property type="match status" value="1"/>
</dbReference>
<dbReference type="GO" id="GO:0000160">
    <property type="term" value="P:phosphorelay signal transduction system"/>
    <property type="evidence" value="ECO:0007669"/>
    <property type="project" value="InterPro"/>
</dbReference>
<evidence type="ECO:0000259" key="4">
    <source>
        <dbReference type="PROSITE" id="PS50110"/>
    </source>
</evidence>
<dbReference type="RefSeq" id="XP_044566028.1">
    <property type="nucleotide sequence ID" value="XM_044703109.1"/>
</dbReference>
<comment type="caution">
    <text evidence="5">The sequence shown here is derived from an EMBL/GenBank/DDBJ whole genome shotgun (WGS) entry which is preliminary data.</text>
</comment>
<dbReference type="GeneID" id="68119790"/>
<dbReference type="OrthoDB" id="60033at2759"/>
<dbReference type="VEuPathDB" id="AmoebaDB:FDP41_012575"/>
<dbReference type="PANTHER" id="PTHR43719:SF28">
    <property type="entry name" value="PEROXIDE STRESS-ACTIVATED HISTIDINE KINASE MAK1-RELATED"/>
    <property type="match status" value="1"/>
</dbReference>
<feature type="domain" description="Histidine kinase" evidence="3">
    <location>
        <begin position="1"/>
        <end position="216"/>
    </location>
</feature>
<keyword evidence="1 2" id="KW-0597">Phosphoprotein</keyword>
<dbReference type="GO" id="GO:0016772">
    <property type="term" value="F:transferase activity, transferring phosphorus-containing groups"/>
    <property type="evidence" value="ECO:0007669"/>
    <property type="project" value="InterPro"/>
</dbReference>
<dbReference type="InterPro" id="IPR003594">
    <property type="entry name" value="HATPase_dom"/>
</dbReference>
<proteinExistence type="predicted"/>
<dbReference type="PANTHER" id="PTHR43719">
    <property type="entry name" value="TWO-COMPONENT HISTIDINE KINASE"/>
    <property type="match status" value="1"/>
</dbReference>
<dbReference type="InterPro" id="IPR036890">
    <property type="entry name" value="HATPase_C_sf"/>
</dbReference>
<dbReference type="InterPro" id="IPR001789">
    <property type="entry name" value="Sig_transdc_resp-reg_receiver"/>
</dbReference>
<dbReference type="InterPro" id="IPR011006">
    <property type="entry name" value="CheY-like_superfamily"/>
</dbReference>
<sequence length="504" mass="57716">MHILTSSLQISSLEAGKTELKREEFNLKLLLDSLVGVFSQLAHAKNISIHLFYNISKVHQQFLGDSVRISQIVMNLISNAIKYTNKGYVRINCDLASHEDEMEMISIPNSSQNSLTFVKMEFIDSGCGISNDQIDKLFQPYSMLQHQNENFSPSFEHYFKQTENLSDGASSLIHTNRNGLGLSIVKLLVSKMNGQIRVSSNVNEGTKMTVVLPLETCTTEHEGSTRQPLIENEKPLQVIIVDEDECFRDVLQAYLSLMNRIDRISCFSNVSLAHPFNNTKACRQFVFVPEHEFEQASSLFGKDSIVIPTINKGSKRNFPQNQYLSKPVKFSELENLFNEINVEKQGCNVECCNSESPLPQIEKEQEFDFSTYSVLIADDNAVNRKVLTKMLQMIGFQDVDATNDGMECFEKFKHKKYHMVLLDCYMPILSGKEACEMIRNWLKYRNDHNHEHGSNRIRIIAVTANTWESKEVLLTQGFDDVVYKPFHMDEVKELLKKYLSEVVR</sequence>
<evidence type="ECO:0008006" key="7">
    <source>
        <dbReference type="Google" id="ProtNLM"/>
    </source>
</evidence>
<evidence type="ECO:0000259" key="3">
    <source>
        <dbReference type="PROSITE" id="PS50109"/>
    </source>
</evidence>
<dbReference type="OMA" id="EQYCQAS"/>
<accession>A0A6A5C739</accession>
<dbReference type="Gene3D" id="3.30.565.10">
    <property type="entry name" value="Histidine kinase-like ATPase, C-terminal domain"/>
    <property type="match status" value="1"/>
</dbReference>
<organism evidence="5 6">
    <name type="scientific">Naegleria fowleri</name>
    <name type="common">Brain eating amoeba</name>
    <dbReference type="NCBI Taxonomy" id="5763"/>
    <lineage>
        <taxon>Eukaryota</taxon>
        <taxon>Discoba</taxon>
        <taxon>Heterolobosea</taxon>
        <taxon>Tetramitia</taxon>
        <taxon>Eutetramitia</taxon>
        <taxon>Vahlkampfiidae</taxon>
        <taxon>Naegleria</taxon>
    </lineage>
</organism>
<dbReference type="SMART" id="SM00448">
    <property type="entry name" value="REC"/>
    <property type="match status" value="1"/>
</dbReference>
<evidence type="ECO:0000256" key="2">
    <source>
        <dbReference type="PROSITE-ProRule" id="PRU00169"/>
    </source>
</evidence>
<dbReference type="SUPFAM" id="SSF52172">
    <property type="entry name" value="CheY-like"/>
    <property type="match status" value="1"/>
</dbReference>
<dbReference type="InterPro" id="IPR050956">
    <property type="entry name" value="2C_system_His_kinase"/>
</dbReference>
<feature type="domain" description="Response regulatory" evidence="4">
    <location>
        <begin position="373"/>
        <end position="499"/>
    </location>
</feature>
<evidence type="ECO:0000313" key="6">
    <source>
        <dbReference type="Proteomes" id="UP000444721"/>
    </source>
</evidence>
<dbReference type="PROSITE" id="PS50110">
    <property type="entry name" value="RESPONSE_REGULATORY"/>
    <property type="match status" value="1"/>
</dbReference>
<dbReference type="AlphaFoldDB" id="A0A6A5C739"/>
<dbReference type="VEuPathDB" id="AmoebaDB:NfTy_024070"/>
<dbReference type="Gene3D" id="3.40.50.2300">
    <property type="match status" value="1"/>
</dbReference>
<dbReference type="EMBL" id="VFQX01000015">
    <property type="protein sequence ID" value="KAF0981315.1"/>
    <property type="molecule type" value="Genomic_DNA"/>
</dbReference>
<dbReference type="Pfam" id="PF00072">
    <property type="entry name" value="Response_reg"/>
    <property type="match status" value="1"/>
</dbReference>
<gene>
    <name evidence="5" type="ORF">FDP41_012575</name>
</gene>
<protein>
    <recommendedName>
        <fullName evidence="7">Histidine kinase</fullName>
    </recommendedName>
</protein>
<dbReference type="InterPro" id="IPR005467">
    <property type="entry name" value="His_kinase_dom"/>
</dbReference>